<evidence type="ECO:0000313" key="2">
    <source>
        <dbReference type="Proteomes" id="UP001638806"/>
    </source>
</evidence>
<reference evidence="1" key="1">
    <citation type="submission" date="2024-12" db="EMBL/GenBank/DDBJ databases">
        <title>Comparative genomics and development of molecular markers within Purpureocillium lilacinum and among Purpureocillium species.</title>
        <authorList>
            <person name="Yeh Z.-Y."/>
            <person name="Ni N.-T."/>
            <person name="Lo P.-H."/>
            <person name="Mushyakhwo K."/>
            <person name="Lin C.-F."/>
            <person name="Nai Y.-S."/>
        </authorList>
    </citation>
    <scope>NUCLEOTIDE SEQUENCE</scope>
    <source>
        <strain evidence="1">NCHU-NPUST-175</strain>
    </source>
</reference>
<organism evidence="1 2">
    <name type="scientific">Purpureocillium lilacinum</name>
    <name type="common">Paecilomyces lilacinus</name>
    <dbReference type="NCBI Taxonomy" id="33203"/>
    <lineage>
        <taxon>Eukaryota</taxon>
        <taxon>Fungi</taxon>
        <taxon>Dikarya</taxon>
        <taxon>Ascomycota</taxon>
        <taxon>Pezizomycotina</taxon>
        <taxon>Sordariomycetes</taxon>
        <taxon>Hypocreomycetidae</taxon>
        <taxon>Hypocreales</taxon>
        <taxon>Ophiocordycipitaceae</taxon>
        <taxon>Purpureocillium</taxon>
    </lineage>
</organism>
<protein>
    <submittedName>
        <fullName evidence="1">Uncharacterized protein</fullName>
    </submittedName>
</protein>
<name>A0ACC4E3Q2_PURLI</name>
<keyword evidence="2" id="KW-1185">Reference proteome</keyword>
<proteinExistence type="predicted"/>
<comment type="caution">
    <text evidence="1">The sequence shown here is derived from an EMBL/GenBank/DDBJ whole genome shotgun (WGS) entry which is preliminary data.</text>
</comment>
<evidence type="ECO:0000313" key="1">
    <source>
        <dbReference type="EMBL" id="KAL3963271.1"/>
    </source>
</evidence>
<dbReference type="EMBL" id="JBGNUJ010000002">
    <property type="protein sequence ID" value="KAL3963271.1"/>
    <property type="molecule type" value="Genomic_DNA"/>
</dbReference>
<sequence>MNLTFYRHRTPVAQRLHRIKNSKGVRPGIEAAPYQTHPISSSSWPRSVESEIAVAHDTTDGALKPRSHSHHNAGRPLEDVFNLEDRFYQQGYTQGLQDGTAAGRAEGRSFGMQKGFEKFVESGRLASRAVVWANRMPSNKEDRTGEAGPSSEAADGVASPERGCRLPPIASNARLDKNVRLLYALVEPDTLSTENTDEAVQDFDDRVKRAQGKAKVVERMVG</sequence>
<accession>A0ACC4E3Q2</accession>
<gene>
    <name evidence="1" type="ORF">ACCO45_000275</name>
</gene>
<dbReference type="Proteomes" id="UP001638806">
    <property type="component" value="Unassembled WGS sequence"/>
</dbReference>